<dbReference type="PANTHER" id="PTHR43384:SF4">
    <property type="entry name" value="CELLULOSE BIOSYNTHESIS PROTEIN BCSQ-RELATED"/>
    <property type="match status" value="1"/>
</dbReference>
<dbReference type="InterPro" id="IPR033756">
    <property type="entry name" value="YlxH/NBP35"/>
</dbReference>
<sequence length="285" mass="32264">MDQAETLRRQMLQSQRGLGKVIAVVSGKEGVGKSNFSTSFATEISSKGHSVLLLNMDVGKDNFHSLIGQHSEKTIFYCLESDRSIHDVVQNRPGGFSYISGGSDLSRMIEWKDIEINRLIHGLEELQKEYDYLIFNMGVGDTAKGHELIMAADEVIVITTAEPTSIMEAYSMMKFIHMKDEENKFSILCNRVVDETEGEVVLQRLRLAMERFLQKEIHLLGSLPEDLNVRKAVSNRTPFILNDPSTPAAKTLKKIVHHYLDQHTGEAYANSDRFVQRLSTLFSRR</sequence>
<name>A0ABV3Q1Q4_9BACL</name>
<evidence type="ECO:0000256" key="2">
    <source>
        <dbReference type="ARBA" id="ARBA00022840"/>
    </source>
</evidence>
<dbReference type="InterPro" id="IPR033875">
    <property type="entry name" value="FlhG"/>
</dbReference>
<dbReference type="RefSeq" id="WP_367778768.1">
    <property type="nucleotide sequence ID" value="NZ_JBFMIA010000003.1"/>
</dbReference>
<protein>
    <submittedName>
        <fullName evidence="3">MinD/ParA family protein</fullName>
    </submittedName>
</protein>
<accession>A0ABV3Q1Q4</accession>
<dbReference type="InterPro" id="IPR025501">
    <property type="entry name" value="MinD_FleN"/>
</dbReference>
<keyword evidence="4" id="KW-1185">Reference proteome</keyword>
<dbReference type="Gene3D" id="3.40.50.300">
    <property type="entry name" value="P-loop containing nucleotide triphosphate hydrolases"/>
    <property type="match status" value="1"/>
</dbReference>
<keyword evidence="1" id="KW-0547">Nucleotide-binding</keyword>
<dbReference type="InterPro" id="IPR050625">
    <property type="entry name" value="ParA/MinD_ATPase"/>
</dbReference>
<keyword evidence="2" id="KW-0067">ATP-binding</keyword>
<dbReference type="PIRSF" id="PIRSF003092">
    <property type="entry name" value="MinD"/>
    <property type="match status" value="1"/>
</dbReference>
<proteinExistence type="predicted"/>
<dbReference type="EMBL" id="JBFMIA010000003">
    <property type="protein sequence ID" value="MEW9501286.1"/>
    <property type="molecule type" value="Genomic_DNA"/>
</dbReference>
<evidence type="ECO:0000313" key="4">
    <source>
        <dbReference type="Proteomes" id="UP001556040"/>
    </source>
</evidence>
<dbReference type="InterPro" id="IPR027417">
    <property type="entry name" value="P-loop_NTPase"/>
</dbReference>
<dbReference type="PANTHER" id="PTHR43384">
    <property type="entry name" value="SEPTUM SITE-DETERMINING PROTEIN MIND HOMOLOG, CHLOROPLASTIC-RELATED"/>
    <property type="match status" value="1"/>
</dbReference>
<dbReference type="Pfam" id="PF10609">
    <property type="entry name" value="ParA"/>
    <property type="match status" value="1"/>
</dbReference>
<comment type="caution">
    <text evidence="3">The sequence shown here is derived from an EMBL/GenBank/DDBJ whole genome shotgun (WGS) entry which is preliminary data.</text>
</comment>
<gene>
    <name evidence="3" type="ORF">AB1471_05670</name>
</gene>
<evidence type="ECO:0000256" key="1">
    <source>
        <dbReference type="ARBA" id="ARBA00022741"/>
    </source>
</evidence>
<dbReference type="CDD" id="cd02038">
    <property type="entry name" value="FlhG-like"/>
    <property type="match status" value="1"/>
</dbReference>
<dbReference type="Proteomes" id="UP001556040">
    <property type="component" value="Unassembled WGS sequence"/>
</dbReference>
<organism evidence="3 4">
    <name type="scientific">Jeotgalibacillus marinus</name>
    <dbReference type="NCBI Taxonomy" id="86667"/>
    <lineage>
        <taxon>Bacteria</taxon>
        <taxon>Bacillati</taxon>
        <taxon>Bacillota</taxon>
        <taxon>Bacilli</taxon>
        <taxon>Bacillales</taxon>
        <taxon>Caryophanaceae</taxon>
        <taxon>Jeotgalibacillus</taxon>
    </lineage>
</organism>
<dbReference type="SUPFAM" id="SSF52540">
    <property type="entry name" value="P-loop containing nucleoside triphosphate hydrolases"/>
    <property type="match status" value="1"/>
</dbReference>
<reference evidence="3 4" key="1">
    <citation type="journal article" date="1979" name="Int. J. Syst. Evol. Microbiol.">
        <title>Bacillus globisporus subsp. marinus subsp. nov.</title>
        <authorList>
            <person name="Liu H."/>
        </authorList>
    </citation>
    <scope>NUCLEOTIDE SEQUENCE [LARGE SCALE GENOMIC DNA]</scope>
    <source>
        <strain evidence="3 4">DSM 1297</strain>
    </source>
</reference>
<evidence type="ECO:0000313" key="3">
    <source>
        <dbReference type="EMBL" id="MEW9501286.1"/>
    </source>
</evidence>